<accession>A0A392NCC9</accession>
<comment type="caution">
    <text evidence="2">The sequence shown here is derived from an EMBL/GenBank/DDBJ whole genome shotgun (WGS) entry which is preliminary data.</text>
</comment>
<feature type="compositionally biased region" description="Polar residues" evidence="1">
    <location>
        <begin position="62"/>
        <end position="82"/>
    </location>
</feature>
<reference evidence="2 3" key="1">
    <citation type="journal article" date="2018" name="Front. Plant Sci.">
        <title>Red Clover (Trifolium pratense) and Zigzag Clover (T. medium) - A Picture of Genomic Similarities and Differences.</title>
        <authorList>
            <person name="Dluhosova J."/>
            <person name="Istvanek J."/>
            <person name="Nedelnik J."/>
            <person name="Repkova J."/>
        </authorList>
    </citation>
    <scope>NUCLEOTIDE SEQUENCE [LARGE SCALE GENOMIC DNA]</scope>
    <source>
        <strain evidence="3">cv. 10/8</strain>
        <tissue evidence="2">Leaf</tissue>
    </source>
</reference>
<sequence length="82" mass="9038">MASKQLPADRDIKHFASPSLVLGGLWTGQRPTLHFILGSTMKGPSYQIKRVRIKEKGGKIPTMNSMIAESAKKTTPLSPRFT</sequence>
<keyword evidence="3" id="KW-1185">Reference proteome</keyword>
<feature type="non-terminal residue" evidence="2">
    <location>
        <position position="82"/>
    </location>
</feature>
<feature type="region of interest" description="Disordered" evidence="1">
    <location>
        <begin position="59"/>
        <end position="82"/>
    </location>
</feature>
<evidence type="ECO:0000313" key="3">
    <source>
        <dbReference type="Proteomes" id="UP000265520"/>
    </source>
</evidence>
<protein>
    <submittedName>
        <fullName evidence="2">Uncharacterized protein</fullName>
    </submittedName>
</protein>
<dbReference type="EMBL" id="LXQA010035150">
    <property type="protein sequence ID" value="MCH97516.1"/>
    <property type="molecule type" value="Genomic_DNA"/>
</dbReference>
<name>A0A392NCC9_9FABA</name>
<evidence type="ECO:0000313" key="2">
    <source>
        <dbReference type="EMBL" id="MCH97516.1"/>
    </source>
</evidence>
<proteinExistence type="predicted"/>
<organism evidence="2 3">
    <name type="scientific">Trifolium medium</name>
    <dbReference type="NCBI Taxonomy" id="97028"/>
    <lineage>
        <taxon>Eukaryota</taxon>
        <taxon>Viridiplantae</taxon>
        <taxon>Streptophyta</taxon>
        <taxon>Embryophyta</taxon>
        <taxon>Tracheophyta</taxon>
        <taxon>Spermatophyta</taxon>
        <taxon>Magnoliopsida</taxon>
        <taxon>eudicotyledons</taxon>
        <taxon>Gunneridae</taxon>
        <taxon>Pentapetalae</taxon>
        <taxon>rosids</taxon>
        <taxon>fabids</taxon>
        <taxon>Fabales</taxon>
        <taxon>Fabaceae</taxon>
        <taxon>Papilionoideae</taxon>
        <taxon>50 kb inversion clade</taxon>
        <taxon>NPAAA clade</taxon>
        <taxon>Hologalegina</taxon>
        <taxon>IRL clade</taxon>
        <taxon>Trifolieae</taxon>
        <taxon>Trifolium</taxon>
    </lineage>
</organism>
<evidence type="ECO:0000256" key="1">
    <source>
        <dbReference type="SAM" id="MobiDB-lite"/>
    </source>
</evidence>
<dbReference type="AlphaFoldDB" id="A0A392NCC9"/>
<dbReference type="Proteomes" id="UP000265520">
    <property type="component" value="Unassembled WGS sequence"/>
</dbReference>